<dbReference type="Pfam" id="PF18029">
    <property type="entry name" value="Glyoxalase_6"/>
    <property type="match status" value="1"/>
</dbReference>
<evidence type="ECO:0000313" key="2">
    <source>
        <dbReference type="EMBL" id="GAA3696797.1"/>
    </source>
</evidence>
<dbReference type="PANTHER" id="PTHR35908:SF1">
    <property type="entry name" value="CONSERVED PROTEIN"/>
    <property type="match status" value="1"/>
</dbReference>
<dbReference type="InterPro" id="IPR037523">
    <property type="entry name" value="VOC_core"/>
</dbReference>
<dbReference type="InterPro" id="IPR041581">
    <property type="entry name" value="Glyoxalase_6"/>
</dbReference>
<dbReference type="PROSITE" id="PS51819">
    <property type="entry name" value="VOC"/>
    <property type="match status" value="1"/>
</dbReference>
<dbReference type="EMBL" id="BAABDC010000001">
    <property type="protein sequence ID" value="GAA3696797.1"/>
    <property type="molecule type" value="Genomic_DNA"/>
</dbReference>
<dbReference type="CDD" id="cd06587">
    <property type="entry name" value="VOC"/>
    <property type="match status" value="1"/>
</dbReference>
<feature type="domain" description="VOC" evidence="1">
    <location>
        <begin position="8"/>
        <end position="123"/>
    </location>
</feature>
<dbReference type="Gene3D" id="3.10.180.10">
    <property type="entry name" value="2,3-Dihydroxybiphenyl 1,2-Dioxygenase, domain 1"/>
    <property type="match status" value="1"/>
</dbReference>
<sequence>MLGGMSLHIHNVTFDCADARALGTFWSELLGWNVYYDDDPEVVVASSFPSSGLGLLFIPVPEGKSAKNRQHLDLAPDEGTRDEWVERALTLGATVVGDHRTPEGSGWVTMADPEGNEFCIERGASETGPRPSRAFRITT</sequence>
<name>A0ABP7CUX7_9MICO</name>
<evidence type="ECO:0000259" key="1">
    <source>
        <dbReference type="PROSITE" id="PS51819"/>
    </source>
</evidence>
<dbReference type="InterPro" id="IPR029068">
    <property type="entry name" value="Glyas_Bleomycin-R_OHBP_Dase"/>
</dbReference>
<proteinExistence type="predicted"/>
<protein>
    <submittedName>
        <fullName evidence="2">VOC family protein</fullName>
    </submittedName>
</protein>
<keyword evidence="3" id="KW-1185">Reference proteome</keyword>
<dbReference type="SUPFAM" id="SSF54593">
    <property type="entry name" value="Glyoxalase/Bleomycin resistance protein/Dihydroxybiphenyl dioxygenase"/>
    <property type="match status" value="1"/>
</dbReference>
<dbReference type="Proteomes" id="UP001501468">
    <property type="component" value="Unassembled WGS sequence"/>
</dbReference>
<organism evidence="2 3">
    <name type="scientific">Terrabacter ginsenosidimutans</name>
    <dbReference type="NCBI Taxonomy" id="490575"/>
    <lineage>
        <taxon>Bacteria</taxon>
        <taxon>Bacillati</taxon>
        <taxon>Actinomycetota</taxon>
        <taxon>Actinomycetes</taxon>
        <taxon>Micrococcales</taxon>
        <taxon>Intrasporangiaceae</taxon>
        <taxon>Terrabacter</taxon>
    </lineage>
</organism>
<gene>
    <name evidence="2" type="ORF">GCM10022399_11570</name>
</gene>
<reference evidence="3" key="1">
    <citation type="journal article" date="2019" name="Int. J. Syst. Evol. Microbiol.">
        <title>The Global Catalogue of Microorganisms (GCM) 10K type strain sequencing project: providing services to taxonomists for standard genome sequencing and annotation.</title>
        <authorList>
            <consortium name="The Broad Institute Genomics Platform"/>
            <consortium name="The Broad Institute Genome Sequencing Center for Infectious Disease"/>
            <person name="Wu L."/>
            <person name="Ma J."/>
        </authorList>
    </citation>
    <scope>NUCLEOTIDE SEQUENCE [LARGE SCALE GENOMIC DNA]</scope>
    <source>
        <strain evidence="3">JCM 17125</strain>
    </source>
</reference>
<comment type="caution">
    <text evidence="2">The sequence shown here is derived from an EMBL/GenBank/DDBJ whole genome shotgun (WGS) entry which is preliminary data.</text>
</comment>
<accession>A0ABP7CUX7</accession>
<dbReference type="PANTHER" id="PTHR35908">
    <property type="entry name" value="HYPOTHETICAL FUSION PROTEIN"/>
    <property type="match status" value="1"/>
</dbReference>
<evidence type="ECO:0000313" key="3">
    <source>
        <dbReference type="Proteomes" id="UP001501468"/>
    </source>
</evidence>